<evidence type="ECO:0000313" key="2">
    <source>
        <dbReference type="Proteomes" id="UP001054837"/>
    </source>
</evidence>
<evidence type="ECO:0000313" key="1">
    <source>
        <dbReference type="EMBL" id="GIY09790.1"/>
    </source>
</evidence>
<dbReference type="EMBL" id="BPLQ01004678">
    <property type="protein sequence ID" value="GIY09790.1"/>
    <property type="molecule type" value="Genomic_DNA"/>
</dbReference>
<dbReference type="AlphaFoldDB" id="A0AAV4QKU9"/>
<name>A0AAV4QKU9_9ARAC</name>
<proteinExistence type="predicted"/>
<comment type="caution">
    <text evidence="1">The sequence shown here is derived from an EMBL/GenBank/DDBJ whole genome shotgun (WGS) entry which is preliminary data.</text>
</comment>
<gene>
    <name evidence="1" type="ORF">CDAR_602641</name>
</gene>
<organism evidence="1 2">
    <name type="scientific">Caerostris darwini</name>
    <dbReference type="NCBI Taxonomy" id="1538125"/>
    <lineage>
        <taxon>Eukaryota</taxon>
        <taxon>Metazoa</taxon>
        <taxon>Ecdysozoa</taxon>
        <taxon>Arthropoda</taxon>
        <taxon>Chelicerata</taxon>
        <taxon>Arachnida</taxon>
        <taxon>Araneae</taxon>
        <taxon>Araneomorphae</taxon>
        <taxon>Entelegynae</taxon>
        <taxon>Araneoidea</taxon>
        <taxon>Araneidae</taxon>
        <taxon>Caerostris</taxon>
    </lineage>
</organism>
<dbReference type="Proteomes" id="UP001054837">
    <property type="component" value="Unassembled WGS sequence"/>
</dbReference>
<accession>A0AAV4QKU9</accession>
<protein>
    <submittedName>
        <fullName evidence="1">Uncharacterized protein</fullName>
    </submittedName>
</protein>
<keyword evidence="2" id="KW-1185">Reference proteome</keyword>
<sequence length="185" mass="20995">MVSFQLQGKFNKQTQVRHNFQAKRSVFKTFTGAIYLSSDLENGSCWPINFYIKSKPIAHRSADSDVINQSLFPFAMCVFQMFQKKKKKCDAGGKRGCDCLIGKTDESSGSQPVTVPHVSFFHFTTSSFLQEKGFLTFAHKTEEDSVCTLSTNGGKYSAENAFLVNTERFNWQSVEMLRIFHKVVK</sequence>
<reference evidence="1 2" key="1">
    <citation type="submission" date="2021-06" db="EMBL/GenBank/DDBJ databases">
        <title>Caerostris darwini draft genome.</title>
        <authorList>
            <person name="Kono N."/>
            <person name="Arakawa K."/>
        </authorList>
    </citation>
    <scope>NUCLEOTIDE SEQUENCE [LARGE SCALE GENOMIC DNA]</scope>
</reference>